<feature type="compositionally biased region" description="Basic and acidic residues" evidence="1">
    <location>
        <begin position="167"/>
        <end position="180"/>
    </location>
</feature>
<feature type="compositionally biased region" description="Low complexity" evidence="1">
    <location>
        <begin position="596"/>
        <end position="624"/>
    </location>
</feature>
<name>A0AA36N2L9_9DINO</name>
<dbReference type="PROSITE" id="PS50096">
    <property type="entry name" value="IQ"/>
    <property type="match status" value="2"/>
</dbReference>
<feature type="compositionally biased region" description="Polar residues" evidence="1">
    <location>
        <begin position="625"/>
        <end position="634"/>
    </location>
</feature>
<evidence type="ECO:0000313" key="3">
    <source>
        <dbReference type="Proteomes" id="UP001178507"/>
    </source>
</evidence>
<feature type="compositionally biased region" description="Low complexity" evidence="1">
    <location>
        <begin position="709"/>
        <end position="749"/>
    </location>
</feature>
<feature type="compositionally biased region" description="Basic and acidic residues" evidence="1">
    <location>
        <begin position="467"/>
        <end position="487"/>
    </location>
</feature>
<evidence type="ECO:0000313" key="2">
    <source>
        <dbReference type="EMBL" id="CAJ1387386.1"/>
    </source>
</evidence>
<dbReference type="Proteomes" id="UP001178507">
    <property type="component" value="Unassembled WGS sequence"/>
</dbReference>
<feature type="compositionally biased region" description="Low complexity" evidence="1">
    <location>
        <begin position="568"/>
        <end position="583"/>
    </location>
</feature>
<reference evidence="2" key="1">
    <citation type="submission" date="2023-08" db="EMBL/GenBank/DDBJ databases">
        <authorList>
            <person name="Chen Y."/>
            <person name="Shah S."/>
            <person name="Dougan E. K."/>
            <person name="Thang M."/>
            <person name="Chan C."/>
        </authorList>
    </citation>
    <scope>NUCLEOTIDE SEQUENCE</scope>
</reference>
<feature type="compositionally biased region" description="Low complexity" evidence="1">
    <location>
        <begin position="205"/>
        <end position="247"/>
    </location>
</feature>
<feature type="region of interest" description="Disordered" evidence="1">
    <location>
        <begin position="79"/>
        <end position="103"/>
    </location>
</feature>
<comment type="caution">
    <text evidence="2">The sequence shown here is derived from an EMBL/GenBank/DDBJ whole genome shotgun (WGS) entry which is preliminary data.</text>
</comment>
<feature type="region of interest" description="Disordered" evidence="1">
    <location>
        <begin position="444"/>
        <end position="498"/>
    </location>
</feature>
<gene>
    <name evidence="2" type="ORF">EVOR1521_LOCUS13478</name>
</gene>
<feature type="compositionally biased region" description="Polar residues" evidence="1">
    <location>
        <begin position="294"/>
        <end position="305"/>
    </location>
</feature>
<protein>
    <submittedName>
        <fullName evidence="2">Uncharacterized protein</fullName>
    </submittedName>
</protein>
<proteinExistence type="predicted"/>
<evidence type="ECO:0000256" key="1">
    <source>
        <dbReference type="SAM" id="MobiDB-lite"/>
    </source>
</evidence>
<dbReference type="EMBL" id="CAUJNA010001513">
    <property type="protein sequence ID" value="CAJ1387386.1"/>
    <property type="molecule type" value="Genomic_DNA"/>
</dbReference>
<feature type="compositionally biased region" description="Low complexity" evidence="1">
    <location>
        <begin position="659"/>
        <end position="674"/>
    </location>
</feature>
<feature type="compositionally biased region" description="Polar residues" evidence="1">
    <location>
        <begin position="675"/>
        <end position="708"/>
    </location>
</feature>
<sequence>MPHTHTLINSDWLHEPFPCLSCLMTFINQAAKKGKVACHGRSTGNPTCSKIPTRQKWTKPGSRQLQRFKLYSRGRAVRKNLEKDSADQVGPDFLASEDPAEDKAREQAAAKIQAIQRGRAVRKNPDKDTADRKEPDFLASEDPAEDKAREQAAAKIQAIQRGRAVRKNPDKDTADRKEPDFLASSAATLGEARDEAATITKQVDGSSKAGSSKVSSSKLGSSKVGSSKVGSSKVGSSKVGSSKVNNSKADKADSSKADSSKADGKAGSNKVSSRAGSKAPSRAGSQAAKKGPPTSKQSAVSNPQPANAAKEKPRSKSPRTPRTLQADKREGSPGQHSLTPGPASAPTGWDSSTYIEATPDKPSLSALERRPGSPPAEGQGARRMLKPDEPPPWERLYQQALQAKEAEPEAPTPVPTPVTPKAARGLEDQEIFWLRNEVHLLRREVTRLQQEPPKEPPASGSKPMHFGMHDLPKRPEKEKEKEIKDPEPLSPTNAEIVTSLRAERDRLLAEAAKLRSVAKTERPKAAARMPSKPEAAPEAPEAPERAKTARALQQAGWNQKLKTKQEGRSSPSPSPRSVRQASPKRSQSQRNLSKASPGQGPKSQGGQSQQNLSKSPSQRSKSQQNLSKANSLGKASSHGKASSLGKASLGKASSQGKASSPRQRSQSPKSQSQQLGKSTPRQTQRQHASPSKTQAQRGPSRSQSQRNLRASPRGSPSRSRSPSSRSGSRSSPSRQAPRSRGSSRSQSPRQKPKAPSSRIFERLHRDHAYRQWELEERRAEAAARELQLAKALQGRTVTVASTAEARAAGTRLHEEARHMQTRLAAKRAELEDLQAREPRFGEPAESAEGSTARGAQLYAAALRRQQRQEERRRLQSLEEEQWIKDHDLHKFSSRDGCEPYTRLYEDAKQRNHRLFMKGQLKLAEEAQGAVSVHEPLGADFAQRVAEQRARCLYQDAQQRQERLEARRELAAAWAPVPARKARKREASPQAETHPPVPHSAFERARAAELSPSGSARGKAALSMSQLLMSRVGQSLGPA</sequence>
<feature type="compositionally biased region" description="Polar residues" evidence="1">
    <location>
        <begin position="584"/>
        <end position="594"/>
    </location>
</feature>
<feature type="compositionally biased region" description="Basic and acidic residues" evidence="1">
    <location>
        <begin position="123"/>
        <end position="136"/>
    </location>
</feature>
<feature type="region of interest" description="Disordered" evidence="1">
    <location>
        <begin position="514"/>
        <end position="764"/>
    </location>
</feature>
<organism evidence="2 3">
    <name type="scientific">Effrenium voratum</name>
    <dbReference type="NCBI Taxonomy" id="2562239"/>
    <lineage>
        <taxon>Eukaryota</taxon>
        <taxon>Sar</taxon>
        <taxon>Alveolata</taxon>
        <taxon>Dinophyceae</taxon>
        <taxon>Suessiales</taxon>
        <taxon>Symbiodiniaceae</taxon>
        <taxon>Effrenium</taxon>
    </lineage>
</organism>
<feature type="compositionally biased region" description="Basic and acidic residues" evidence="1">
    <location>
        <begin position="248"/>
        <end position="264"/>
    </location>
</feature>
<feature type="region of interest" description="Disordered" evidence="1">
    <location>
        <begin position="974"/>
        <end position="1021"/>
    </location>
</feature>
<accession>A0AA36N2L9</accession>
<feature type="region of interest" description="Disordered" evidence="1">
    <location>
        <begin position="117"/>
        <end position="428"/>
    </location>
</feature>
<dbReference type="AlphaFoldDB" id="A0AA36N2L9"/>
<keyword evidence="3" id="KW-1185">Reference proteome</keyword>